<evidence type="ECO:0000256" key="3">
    <source>
        <dbReference type="ARBA" id="ARBA00022630"/>
    </source>
</evidence>
<dbReference type="Pfam" id="PF18371">
    <property type="entry name" value="FAD_SOX"/>
    <property type="match status" value="1"/>
</dbReference>
<evidence type="ECO:0000313" key="14">
    <source>
        <dbReference type="Proteomes" id="UP000887575"/>
    </source>
</evidence>
<sequence length="649" mass="73948">MGSLGVNGSLLLLISFTVLCFGDSLYDASDPILELNIDTFDKSVYGEKKAFFVEFYSSWCGACIAYAPTFKKFARLVQSWKPVVQVTVVNCAEDKNMPLCREHEIHAFPTIKYFKYNSKGKEDMQLYQGDKYNIGQLSLDLAQLVKGDAEAQKPSEWPLLDPVPDTTSLDEIWQSTTTKFVLLVSENEPKMGTAEAINFHGDRHVKVVIVRPSNPVASSISLFAGKAALLQRGTPNPVWISGDTVTWEQIQEKVNELVSAEPAGQVVEPVLNQPREIISSVDLSQYQVQAVDLQSALGYMLLKEIVRREKISGPDFEALKQWIHVLKKYSPGTAPIRRLLHRLDEWIQLKQFQVTADEWTQKVNELQLDLGNPLPSTPTWLSCQGSKSNLRGYTCGLWTLGHAIAAQAYNQEKDNSLFSPVREVLDPWKQFITRFLSCQECAENFEKESTQHGLSYVTRKEDMVMWLVKVHNSVNKRLSGAAAEDPKFPKRQFPPKELCAHCYNAAGDLDETETFKFVLAYYTDIRTDPVEPAPAYQMSEFKGGKLEKVANRQLNPKFAVNANPVDDLEAEEERMKKLDRNPQREWRSLDGSNSGFTPEQSERTHFYFFLLSFVALAVFIAYYKYRQNKSRFWKQFYYSSDFKLKQNIA</sequence>
<dbReference type="GO" id="GO:0003756">
    <property type="term" value="F:protein disulfide isomerase activity"/>
    <property type="evidence" value="ECO:0007669"/>
    <property type="project" value="TreeGrafter"/>
</dbReference>
<dbReference type="PANTHER" id="PTHR22897:SF26">
    <property type="entry name" value="SULFHYDRYL OXIDASE"/>
    <property type="match status" value="1"/>
</dbReference>
<reference evidence="15" key="1">
    <citation type="submission" date="2024-02" db="UniProtKB">
        <authorList>
            <consortium name="WormBaseParasite"/>
        </authorList>
    </citation>
    <scope>IDENTIFICATION</scope>
</reference>
<protein>
    <recommendedName>
        <fullName evidence="10">Sulfhydryl oxidase</fullName>
        <ecNumber evidence="10">1.8.3.2</ecNumber>
    </recommendedName>
</protein>
<evidence type="ECO:0000256" key="4">
    <source>
        <dbReference type="ARBA" id="ARBA00022729"/>
    </source>
</evidence>
<keyword evidence="5 10" id="KW-0274">FAD</keyword>
<comment type="cofactor">
    <cofactor evidence="1 10">
        <name>FAD</name>
        <dbReference type="ChEBI" id="CHEBI:57692"/>
    </cofactor>
</comment>
<dbReference type="Gene3D" id="3.40.30.10">
    <property type="entry name" value="Glutaredoxin"/>
    <property type="match status" value="1"/>
</dbReference>
<dbReference type="Gene3D" id="1.20.120.310">
    <property type="entry name" value="ERV/ALR sulfhydryl oxidase domain"/>
    <property type="match status" value="1"/>
</dbReference>
<dbReference type="InterPro" id="IPR013766">
    <property type="entry name" value="Thioredoxin_domain"/>
</dbReference>
<dbReference type="Proteomes" id="UP000887575">
    <property type="component" value="Unassembled WGS sequence"/>
</dbReference>
<dbReference type="GO" id="GO:0006457">
    <property type="term" value="P:protein folding"/>
    <property type="evidence" value="ECO:0007669"/>
    <property type="project" value="TreeGrafter"/>
</dbReference>
<keyword evidence="10" id="KW-1133">Transmembrane helix</keyword>
<dbReference type="AlphaFoldDB" id="A0AAF3EYX0"/>
<evidence type="ECO:0000256" key="10">
    <source>
        <dbReference type="RuleBase" id="RU371123"/>
    </source>
</evidence>
<evidence type="ECO:0000256" key="5">
    <source>
        <dbReference type="ARBA" id="ARBA00022827"/>
    </source>
</evidence>
<organism evidence="14 15">
    <name type="scientific">Mesorhabditis belari</name>
    <dbReference type="NCBI Taxonomy" id="2138241"/>
    <lineage>
        <taxon>Eukaryota</taxon>
        <taxon>Metazoa</taxon>
        <taxon>Ecdysozoa</taxon>
        <taxon>Nematoda</taxon>
        <taxon>Chromadorea</taxon>
        <taxon>Rhabditida</taxon>
        <taxon>Rhabditina</taxon>
        <taxon>Rhabditomorpha</taxon>
        <taxon>Rhabditoidea</taxon>
        <taxon>Rhabditidae</taxon>
        <taxon>Mesorhabditinae</taxon>
        <taxon>Mesorhabditis</taxon>
    </lineage>
</organism>
<dbReference type="GO" id="GO:0005615">
    <property type="term" value="C:extracellular space"/>
    <property type="evidence" value="ECO:0007669"/>
    <property type="project" value="TreeGrafter"/>
</dbReference>
<dbReference type="PANTHER" id="PTHR22897">
    <property type="entry name" value="QUIESCIN Q6-RELATED SULFHYDRYL OXIDASE"/>
    <property type="match status" value="1"/>
</dbReference>
<keyword evidence="7" id="KW-1015">Disulfide bond</keyword>
<dbReference type="Pfam" id="PF00085">
    <property type="entry name" value="Thioredoxin"/>
    <property type="match status" value="1"/>
</dbReference>
<proteinExistence type="inferred from homology"/>
<evidence type="ECO:0000256" key="2">
    <source>
        <dbReference type="ARBA" id="ARBA00006041"/>
    </source>
</evidence>
<dbReference type="SUPFAM" id="SSF52833">
    <property type="entry name" value="Thioredoxin-like"/>
    <property type="match status" value="1"/>
</dbReference>
<evidence type="ECO:0000256" key="1">
    <source>
        <dbReference type="ARBA" id="ARBA00001974"/>
    </source>
</evidence>
<name>A0AAF3EYX0_9BILA</name>
<comment type="similarity">
    <text evidence="2">Belongs to the quiescin-sulfhydryl oxidase (QSOX) family.</text>
</comment>
<keyword evidence="6 10" id="KW-0560">Oxidoreductase</keyword>
<feature type="signal peptide" evidence="11">
    <location>
        <begin position="1"/>
        <end position="22"/>
    </location>
</feature>
<feature type="domain" description="Thioredoxin" evidence="13">
    <location>
        <begin position="19"/>
        <end position="146"/>
    </location>
</feature>
<comment type="catalytic activity">
    <reaction evidence="9 10">
        <text>2 R'C(R)SH + O2 = R'C(R)S-S(R)CR' + H2O2</text>
        <dbReference type="Rhea" id="RHEA:17357"/>
        <dbReference type="ChEBI" id="CHEBI:15379"/>
        <dbReference type="ChEBI" id="CHEBI:16240"/>
        <dbReference type="ChEBI" id="CHEBI:16520"/>
        <dbReference type="ChEBI" id="CHEBI:17412"/>
        <dbReference type="EC" id="1.8.3.2"/>
    </reaction>
</comment>
<feature type="transmembrane region" description="Helical" evidence="10">
    <location>
        <begin position="606"/>
        <end position="625"/>
    </location>
</feature>
<dbReference type="WBParaSite" id="MBELARI_LOCUS19411">
    <property type="protein sequence ID" value="MBELARI_LOCUS19411"/>
    <property type="gene ID" value="MBELARI_LOCUS19411"/>
</dbReference>
<dbReference type="InterPro" id="IPR036774">
    <property type="entry name" value="ERV/ALR_sulphydryl_oxid_sf"/>
</dbReference>
<evidence type="ECO:0000256" key="8">
    <source>
        <dbReference type="ARBA" id="ARBA00023180"/>
    </source>
</evidence>
<dbReference type="EC" id="1.8.3.2" evidence="10"/>
<dbReference type="GO" id="GO:0016971">
    <property type="term" value="F:flavin-dependent sulfhydryl oxidase activity"/>
    <property type="evidence" value="ECO:0007669"/>
    <property type="project" value="InterPro"/>
</dbReference>
<keyword evidence="8" id="KW-0325">Glycoprotein</keyword>
<dbReference type="InterPro" id="IPR040986">
    <property type="entry name" value="QSOX_FAD-bd_dom"/>
</dbReference>
<keyword evidence="3 10" id="KW-0285">Flavoprotein</keyword>
<evidence type="ECO:0000259" key="12">
    <source>
        <dbReference type="PROSITE" id="PS51324"/>
    </source>
</evidence>
<dbReference type="GO" id="GO:0000139">
    <property type="term" value="C:Golgi membrane"/>
    <property type="evidence" value="ECO:0007669"/>
    <property type="project" value="TreeGrafter"/>
</dbReference>
<dbReference type="Pfam" id="PF04777">
    <property type="entry name" value="Evr1_Alr"/>
    <property type="match status" value="1"/>
</dbReference>
<dbReference type="InterPro" id="IPR039798">
    <property type="entry name" value="Sulfhydryl_oxidase"/>
</dbReference>
<dbReference type="FunFam" id="3.40.30.10:FF:000425">
    <property type="entry name" value="Sulfhydryl oxidase"/>
    <property type="match status" value="1"/>
</dbReference>
<evidence type="ECO:0000313" key="15">
    <source>
        <dbReference type="WBParaSite" id="MBELARI_LOCUS19411"/>
    </source>
</evidence>
<keyword evidence="10" id="KW-0472">Membrane</keyword>
<feature type="domain" description="ERV/ALR sulfhydryl oxidase" evidence="12">
    <location>
        <begin position="386"/>
        <end position="492"/>
    </location>
</feature>
<dbReference type="PROSITE" id="PS51324">
    <property type="entry name" value="ERV_ALR"/>
    <property type="match status" value="1"/>
</dbReference>
<dbReference type="PROSITE" id="PS51352">
    <property type="entry name" value="THIOREDOXIN_2"/>
    <property type="match status" value="1"/>
</dbReference>
<keyword evidence="10" id="KW-0812">Transmembrane</keyword>
<dbReference type="InterPro" id="IPR036249">
    <property type="entry name" value="Thioredoxin-like_sf"/>
</dbReference>
<evidence type="ECO:0000256" key="7">
    <source>
        <dbReference type="ARBA" id="ARBA00023157"/>
    </source>
</evidence>
<accession>A0AAF3EYX0</accession>
<feature type="chain" id="PRO_5042212236" description="Sulfhydryl oxidase" evidence="11">
    <location>
        <begin position="23"/>
        <end position="649"/>
    </location>
</feature>
<dbReference type="InterPro" id="IPR042568">
    <property type="entry name" value="QSOX_FAD-bd_sf"/>
</dbReference>
<dbReference type="Gene3D" id="1.20.120.1960">
    <property type="entry name" value="QSOX sulfhydryl oxidase domain"/>
    <property type="match status" value="1"/>
</dbReference>
<dbReference type="InterPro" id="IPR017905">
    <property type="entry name" value="ERV/ALR_sulphydryl_oxidase"/>
</dbReference>
<dbReference type="SUPFAM" id="SSF69000">
    <property type="entry name" value="FAD-dependent thiol oxidase"/>
    <property type="match status" value="1"/>
</dbReference>
<evidence type="ECO:0000256" key="9">
    <source>
        <dbReference type="ARBA" id="ARBA00048864"/>
    </source>
</evidence>
<keyword evidence="4 11" id="KW-0732">Signal</keyword>
<evidence type="ECO:0000256" key="6">
    <source>
        <dbReference type="ARBA" id="ARBA00023002"/>
    </source>
</evidence>
<evidence type="ECO:0000256" key="11">
    <source>
        <dbReference type="SAM" id="SignalP"/>
    </source>
</evidence>
<evidence type="ECO:0000259" key="13">
    <source>
        <dbReference type="PROSITE" id="PS51352"/>
    </source>
</evidence>
<dbReference type="CDD" id="cd02992">
    <property type="entry name" value="PDI_a_QSOX"/>
    <property type="match status" value="1"/>
</dbReference>
<keyword evidence="14" id="KW-1185">Reference proteome</keyword>